<sequence>EPVLPEGWVMEGDGMRYGYVTGGQPLVSLTGDNAVERLLSRGFHTGALSSKLPGSLRMPVFSNLEHPSVLLRLAGGEWSGHLTLVENALQGEKVKFLNQTKPSWHRIQTFKQRPGWDVRTEIATSDLNPNFPPRTGLANAPGKHLANKDMGFEKRSWFSVTEIVSHSRAIVPRDEMESFATLHEDGSLVESATLLGKWLSGAVGRWAEGRASEGDVRIVDWLLENNLLSKRKDLSSKLDELVTAYRKTESVIDHPQVVNGLDERKFAPVAYRLNLRGEVNNPGDPVQRDFLGIFSDRSGVSESPGSGRLELADFLVSRENPLTSRVYVNRVWKWIFGRGLVGTSNDFGHLGEKPSHPELLDWLVKDFVRNGWSTKRLVRQLVSSRTFAQSGFVSAKSTDLDPENSLLHHYSTRRLEAEAIRDSILAVSGRLDRKLYGRPVEPPRVREHPPKRLFSGPRDGLGRRSIYLRVTMMELPSFLTGFNFPDPKLSIGDRDATNVPAQALQLLNDPLVAGQAGHWAKQLARASGTSVVQRIEGMFLRALGREPGKRELERWQGAWKEFSGVDGG</sequence>
<gene>
    <name evidence="2" type="ORF">METZ01_LOCUS200168</name>
</gene>
<dbReference type="EMBL" id="UINC01043371">
    <property type="protein sequence ID" value="SVB47314.1"/>
    <property type="molecule type" value="Genomic_DNA"/>
</dbReference>
<dbReference type="AlphaFoldDB" id="A0A382EB76"/>
<reference evidence="2" key="1">
    <citation type="submission" date="2018-05" db="EMBL/GenBank/DDBJ databases">
        <authorList>
            <person name="Lanie J.A."/>
            <person name="Ng W.-L."/>
            <person name="Kazmierczak K.M."/>
            <person name="Andrzejewski T.M."/>
            <person name="Davidsen T.M."/>
            <person name="Wayne K.J."/>
            <person name="Tettelin H."/>
            <person name="Glass J.I."/>
            <person name="Rusch D."/>
            <person name="Podicherti R."/>
            <person name="Tsui H.-C.T."/>
            <person name="Winkler M.E."/>
        </authorList>
    </citation>
    <scope>NUCLEOTIDE SEQUENCE</scope>
</reference>
<dbReference type="Pfam" id="PF07587">
    <property type="entry name" value="PSD1"/>
    <property type="match status" value="1"/>
</dbReference>
<accession>A0A382EB76</accession>
<name>A0A382EB76_9ZZZZ</name>
<dbReference type="InterPro" id="IPR022655">
    <property type="entry name" value="DUF1553"/>
</dbReference>
<organism evidence="2">
    <name type="scientific">marine metagenome</name>
    <dbReference type="NCBI Taxonomy" id="408172"/>
    <lineage>
        <taxon>unclassified sequences</taxon>
        <taxon>metagenomes</taxon>
        <taxon>ecological metagenomes</taxon>
    </lineage>
</organism>
<proteinExistence type="predicted"/>
<feature type="domain" description="DUF1553" evidence="1">
    <location>
        <begin position="307"/>
        <end position="555"/>
    </location>
</feature>
<evidence type="ECO:0000313" key="2">
    <source>
        <dbReference type="EMBL" id="SVB47314.1"/>
    </source>
</evidence>
<dbReference type="PANTHER" id="PTHR35889">
    <property type="entry name" value="CYCLOINULO-OLIGOSACCHARIDE FRUCTANOTRANSFERASE-RELATED"/>
    <property type="match status" value="1"/>
</dbReference>
<protein>
    <recommendedName>
        <fullName evidence="1">DUF1553 domain-containing protein</fullName>
    </recommendedName>
</protein>
<dbReference type="PANTHER" id="PTHR35889:SF3">
    <property type="entry name" value="F-BOX DOMAIN-CONTAINING PROTEIN"/>
    <property type="match status" value="1"/>
</dbReference>
<feature type="non-terminal residue" evidence="2">
    <location>
        <position position="568"/>
    </location>
</feature>
<feature type="non-terminal residue" evidence="2">
    <location>
        <position position="1"/>
    </location>
</feature>
<evidence type="ECO:0000259" key="1">
    <source>
        <dbReference type="Pfam" id="PF07587"/>
    </source>
</evidence>